<evidence type="ECO:0000313" key="2">
    <source>
        <dbReference type="EMBL" id="HJE50767.1"/>
    </source>
</evidence>
<dbReference type="InterPro" id="IPR002509">
    <property type="entry name" value="NODB_dom"/>
</dbReference>
<reference evidence="2" key="2">
    <citation type="submission" date="2021-09" db="EMBL/GenBank/DDBJ databases">
        <authorList>
            <person name="Gilroy R."/>
        </authorList>
    </citation>
    <scope>NUCLEOTIDE SEQUENCE</scope>
    <source>
        <strain evidence="2">ChiGjej3B3-7470</strain>
    </source>
</reference>
<organism evidence="2 3">
    <name type="scientific">Tessaracoccus flavescens</name>
    <dbReference type="NCBI Taxonomy" id="399497"/>
    <lineage>
        <taxon>Bacteria</taxon>
        <taxon>Bacillati</taxon>
        <taxon>Actinomycetota</taxon>
        <taxon>Actinomycetes</taxon>
        <taxon>Propionibacteriales</taxon>
        <taxon>Propionibacteriaceae</taxon>
        <taxon>Tessaracoccus</taxon>
    </lineage>
</organism>
<reference evidence="2" key="1">
    <citation type="journal article" date="2021" name="PeerJ">
        <title>Extensive microbial diversity within the chicken gut microbiome revealed by metagenomics and culture.</title>
        <authorList>
            <person name="Gilroy R."/>
            <person name="Ravi A."/>
            <person name="Getino M."/>
            <person name="Pursley I."/>
            <person name="Horton D.L."/>
            <person name="Alikhan N.F."/>
            <person name="Baker D."/>
            <person name="Gharbi K."/>
            <person name="Hall N."/>
            <person name="Watson M."/>
            <person name="Adriaenssens E.M."/>
            <person name="Foster-Nyarko E."/>
            <person name="Jarju S."/>
            <person name="Secka A."/>
            <person name="Antonio M."/>
            <person name="Oren A."/>
            <person name="Chaudhuri R.R."/>
            <person name="La Ragione R."/>
            <person name="Hildebrand F."/>
            <person name="Pallen M.J."/>
        </authorList>
    </citation>
    <scope>NUCLEOTIDE SEQUENCE</scope>
    <source>
        <strain evidence="2">ChiGjej3B3-7470</strain>
    </source>
</reference>
<evidence type="ECO:0000313" key="3">
    <source>
        <dbReference type="Proteomes" id="UP000712713"/>
    </source>
</evidence>
<proteinExistence type="predicted"/>
<dbReference type="InterPro" id="IPR011330">
    <property type="entry name" value="Glyco_hydro/deAcase_b/a-brl"/>
</dbReference>
<dbReference type="SUPFAM" id="SSF88713">
    <property type="entry name" value="Glycoside hydrolase/deacetylase"/>
    <property type="match status" value="1"/>
</dbReference>
<dbReference type="PROSITE" id="PS51677">
    <property type="entry name" value="NODB"/>
    <property type="match status" value="1"/>
</dbReference>
<dbReference type="Gene3D" id="3.20.20.370">
    <property type="entry name" value="Glycoside hydrolase/deacetylase"/>
    <property type="match status" value="1"/>
</dbReference>
<dbReference type="EMBL" id="DYZF01000049">
    <property type="protein sequence ID" value="HJE50767.1"/>
    <property type="molecule type" value="Genomic_DNA"/>
</dbReference>
<dbReference type="PANTHER" id="PTHR10587:SF134">
    <property type="entry name" value="SECRETED PROTEIN"/>
    <property type="match status" value="1"/>
</dbReference>
<accession>A0A921JQ75</accession>
<dbReference type="AlphaFoldDB" id="A0A921JQ75"/>
<comment type="caution">
    <text evidence="2">The sequence shown here is derived from an EMBL/GenBank/DDBJ whole genome shotgun (WGS) entry which is preliminary data.</text>
</comment>
<gene>
    <name evidence="2" type="ORF">K8V15_02095</name>
</gene>
<name>A0A921JQ75_9ACTN</name>
<feature type="domain" description="NodB homology" evidence="1">
    <location>
        <begin position="1"/>
        <end position="172"/>
    </location>
</feature>
<dbReference type="GO" id="GO:0016810">
    <property type="term" value="F:hydrolase activity, acting on carbon-nitrogen (but not peptide) bonds"/>
    <property type="evidence" value="ECO:0007669"/>
    <property type="project" value="InterPro"/>
</dbReference>
<feature type="non-terminal residue" evidence="2">
    <location>
        <position position="1"/>
    </location>
</feature>
<dbReference type="Proteomes" id="UP000712713">
    <property type="component" value="Unassembled WGS sequence"/>
</dbReference>
<dbReference type="PANTHER" id="PTHR10587">
    <property type="entry name" value="GLYCOSYL TRANSFERASE-RELATED"/>
    <property type="match status" value="1"/>
</dbReference>
<protein>
    <submittedName>
        <fullName evidence="2">Polysaccharide deacetylase family protein</fullName>
    </submittedName>
</protein>
<dbReference type="Pfam" id="PF01522">
    <property type="entry name" value="Polysacc_deac_1"/>
    <property type="match status" value="1"/>
</dbReference>
<dbReference type="GO" id="GO:0005975">
    <property type="term" value="P:carbohydrate metabolic process"/>
    <property type="evidence" value="ECO:0007669"/>
    <property type="project" value="InterPro"/>
</dbReference>
<evidence type="ECO:0000259" key="1">
    <source>
        <dbReference type="PROSITE" id="PS51677"/>
    </source>
</evidence>
<dbReference type="InterPro" id="IPR050248">
    <property type="entry name" value="Polysacc_deacetylase_ArnD"/>
</dbReference>
<sequence length="180" mass="19492">IDFLLAEQIPTTLFLNGRWIEANPDPTRRLLNHELFCIGNHGTRHVPLSVTGQEAYGIPGTSGVGEVYDEIMGNQATLTALLGEPPAFFRPGTAFFDEVAAQIVRDLGLIPVNFDINADAGATFSAGEVERATAQAQPGAIIIGHFNRPKGATAEGLRQVLPRLRDQGMRFARLDEVNLT</sequence>